<proteinExistence type="inferred from homology"/>
<evidence type="ECO:0000313" key="4">
    <source>
        <dbReference type="EMBL" id="CAL1530553.1"/>
    </source>
</evidence>
<dbReference type="GO" id="GO:0071013">
    <property type="term" value="C:catalytic step 2 spliceosome"/>
    <property type="evidence" value="ECO:0007669"/>
    <property type="project" value="TreeGrafter"/>
</dbReference>
<dbReference type="AlphaFoldDB" id="A0AAV2HA70"/>
<dbReference type="GO" id="GO:0005730">
    <property type="term" value="C:nucleolus"/>
    <property type="evidence" value="ECO:0007669"/>
    <property type="project" value="UniProtKB-SubCell"/>
</dbReference>
<dbReference type="InterPro" id="IPR008999">
    <property type="entry name" value="Actin-crosslinking"/>
</dbReference>
<protein>
    <submittedName>
        <fullName evidence="4">Uncharacterized protein</fullName>
    </submittedName>
</protein>
<evidence type="ECO:0000256" key="2">
    <source>
        <dbReference type="ARBA" id="ARBA00010878"/>
    </source>
</evidence>
<organism evidence="4 5">
    <name type="scientific">Lymnaea stagnalis</name>
    <name type="common">Great pond snail</name>
    <name type="synonym">Helix stagnalis</name>
    <dbReference type="NCBI Taxonomy" id="6523"/>
    <lineage>
        <taxon>Eukaryota</taxon>
        <taxon>Metazoa</taxon>
        <taxon>Spiralia</taxon>
        <taxon>Lophotrochozoa</taxon>
        <taxon>Mollusca</taxon>
        <taxon>Gastropoda</taxon>
        <taxon>Heterobranchia</taxon>
        <taxon>Euthyneura</taxon>
        <taxon>Panpulmonata</taxon>
        <taxon>Hygrophila</taxon>
        <taxon>Lymnaeoidea</taxon>
        <taxon>Lymnaeidae</taxon>
        <taxon>Lymnaea</taxon>
    </lineage>
</organism>
<dbReference type="SUPFAM" id="SSF50405">
    <property type="entry name" value="Actin-crosslinking proteins"/>
    <property type="match status" value="1"/>
</dbReference>
<dbReference type="PANTHER" id="PTHR12928:SF0">
    <property type="entry name" value="FSHD REGION GENE 1"/>
    <property type="match status" value="1"/>
</dbReference>
<evidence type="ECO:0000313" key="5">
    <source>
        <dbReference type="Proteomes" id="UP001497497"/>
    </source>
</evidence>
<keyword evidence="5" id="KW-1185">Reference proteome</keyword>
<keyword evidence="3" id="KW-0539">Nucleus</keyword>
<reference evidence="4 5" key="1">
    <citation type="submission" date="2024-04" db="EMBL/GenBank/DDBJ databases">
        <authorList>
            <consortium name="Genoscope - CEA"/>
            <person name="William W."/>
        </authorList>
    </citation>
    <scope>NUCLEOTIDE SEQUENCE [LARGE SCALE GENOMIC DNA]</scope>
</reference>
<gene>
    <name evidence="4" type="ORF">GSLYS_00004678001</name>
</gene>
<dbReference type="Pfam" id="PF06229">
    <property type="entry name" value="FRG1"/>
    <property type="match status" value="1"/>
</dbReference>
<dbReference type="EMBL" id="CAXITT010000071">
    <property type="protein sequence ID" value="CAL1530553.1"/>
    <property type="molecule type" value="Genomic_DNA"/>
</dbReference>
<feature type="non-terminal residue" evidence="4">
    <location>
        <position position="1"/>
    </location>
</feature>
<sequence>GGWCEVDKVTDIPTNVAIEIEEQTYITVLDNGALEPFNHKDSEPTNPADIFTTNMIDNSKVAFKSVNGKYWSLQTDGKVASIAETLGTREQFEPVFQGGKLALIGSNKCFLSYNEEGNIVCESCTADSKNWFKLRSIPARMKDPVEEGVLNEG</sequence>
<dbReference type="GO" id="GO:0051015">
    <property type="term" value="F:actin filament binding"/>
    <property type="evidence" value="ECO:0007669"/>
    <property type="project" value="TreeGrafter"/>
</dbReference>
<dbReference type="Gene3D" id="2.80.10.50">
    <property type="match status" value="1"/>
</dbReference>
<dbReference type="InterPro" id="IPR010414">
    <property type="entry name" value="FRG1"/>
</dbReference>
<name>A0AAV2HA70_LYMST</name>
<dbReference type="Proteomes" id="UP001497497">
    <property type="component" value="Unassembled WGS sequence"/>
</dbReference>
<dbReference type="PANTHER" id="PTHR12928">
    <property type="entry name" value="FRG1 PROTEIN"/>
    <property type="match status" value="1"/>
</dbReference>
<evidence type="ECO:0000256" key="1">
    <source>
        <dbReference type="ARBA" id="ARBA00004604"/>
    </source>
</evidence>
<dbReference type="GO" id="GO:0055120">
    <property type="term" value="C:striated muscle dense body"/>
    <property type="evidence" value="ECO:0007669"/>
    <property type="project" value="TreeGrafter"/>
</dbReference>
<evidence type="ECO:0000256" key="3">
    <source>
        <dbReference type="ARBA" id="ARBA00023242"/>
    </source>
</evidence>
<comment type="caution">
    <text evidence="4">The sequence shown here is derived from an EMBL/GenBank/DDBJ whole genome shotgun (WGS) entry which is preliminary data.</text>
</comment>
<comment type="subcellular location">
    <subcellularLocation>
        <location evidence="1">Nucleus</location>
        <location evidence="1">Nucleolus</location>
    </subcellularLocation>
</comment>
<accession>A0AAV2HA70</accession>
<comment type="similarity">
    <text evidence="2">Belongs to the FRG1 family.</text>
</comment>